<dbReference type="SUPFAM" id="SSF103473">
    <property type="entry name" value="MFS general substrate transporter"/>
    <property type="match status" value="1"/>
</dbReference>
<evidence type="ECO:0000313" key="9">
    <source>
        <dbReference type="Proteomes" id="UP000037460"/>
    </source>
</evidence>
<feature type="transmembrane region" description="Helical" evidence="7">
    <location>
        <begin position="259"/>
        <end position="276"/>
    </location>
</feature>
<dbReference type="Pfam" id="PF03092">
    <property type="entry name" value="BT1"/>
    <property type="match status" value="1"/>
</dbReference>
<keyword evidence="5 7" id="KW-1133">Transmembrane helix</keyword>
<evidence type="ECO:0000256" key="4">
    <source>
        <dbReference type="ARBA" id="ARBA00022692"/>
    </source>
</evidence>
<dbReference type="Gene3D" id="1.20.1250.20">
    <property type="entry name" value="MFS general substrate transporter like domains"/>
    <property type="match status" value="1"/>
</dbReference>
<keyword evidence="3" id="KW-0813">Transport</keyword>
<evidence type="ECO:0000256" key="5">
    <source>
        <dbReference type="ARBA" id="ARBA00022989"/>
    </source>
</evidence>
<evidence type="ECO:0000256" key="2">
    <source>
        <dbReference type="ARBA" id="ARBA00007015"/>
    </source>
</evidence>
<name>A0A0M0JM30_9EUKA</name>
<evidence type="ECO:0000256" key="6">
    <source>
        <dbReference type="ARBA" id="ARBA00023136"/>
    </source>
</evidence>
<comment type="caution">
    <text evidence="8">The sequence shown here is derived from an EMBL/GenBank/DDBJ whole genome shotgun (WGS) entry which is preliminary data.</text>
</comment>
<sequence length="514" mass="56494">MGPLLYALTRFVKPRRVLEVGAGYTSLWLLRALADNDAELEACSQALAADGYKNALQPYCQYVVHGAPNQCATLATFVNLPWGFKVFYGLLSDAVPICGMHRKPYLILGWFLTFLGSLFIALLGEYGVPLPLELIAGIFLAITFAYIIADCAADAVCVAWTNFEPEETRGSLITTAYLIRFIANILSSSVLAFMFNGPPTEGSFSWGLTTSQLLWIVVGTVALLMFPSLIWMKEPQEELPEMPICERLIQFRDLMAQPAAYRIALSMTGLTTLSLVTNNASNNANAAWFHMTPLQFGLSSAINCVVLSYGMWAFKRYMLNVNWQLSFAIGIIGMQILGLVYLLTIYVGIFRNGWWIVFTSQDQELAYTLIFAIGIVIIPEIATPGFEGIVYGAITTYQNCSQNITAVLNNLLLAIWQSNTSQEQLESDTPEVKRNMAFLTVLTVLVALSSLFVLPLLPSQKPEIARLKTQPGSIVMGNLMMLLLVFMMVVGTVFSCLPIFPSTACLIIAGGSGC</sequence>
<dbReference type="InterPro" id="IPR029063">
    <property type="entry name" value="SAM-dependent_MTases_sf"/>
</dbReference>
<feature type="transmembrane region" description="Helical" evidence="7">
    <location>
        <begin position="296"/>
        <end position="314"/>
    </location>
</feature>
<reference evidence="9" key="1">
    <citation type="journal article" date="2015" name="PLoS Genet.">
        <title>Genome Sequence and Transcriptome Analyses of Chrysochromulina tobin: Metabolic Tools for Enhanced Algal Fitness in the Prominent Order Prymnesiales (Haptophyceae).</title>
        <authorList>
            <person name="Hovde B.T."/>
            <person name="Deodato C.R."/>
            <person name="Hunsperger H.M."/>
            <person name="Ryken S.A."/>
            <person name="Yost W."/>
            <person name="Jha R.K."/>
            <person name="Patterson J."/>
            <person name="Monnat R.J. Jr."/>
            <person name="Barlow S.B."/>
            <person name="Starkenburg S.R."/>
            <person name="Cattolico R.A."/>
        </authorList>
    </citation>
    <scope>NUCLEOTIDE SEQUENCE</scope>
    <source>
        <strain evidence="9">CCMP291</strain>
    </source>
</reference>
<dbReference type="InterPro" id="IPR036259">
    <property type="entry name" value="MFS_trans_sf"/>
</dbReference>
<gene>
    <name evidence="8" type="ORF">Ctob_010069</name>
</gene>
<dbReference type="EMBL" id="JWZX01002691">
    <property type="protein sequence ID" value="KOO27634.1"/>
    <property type="molecule type" value="Genomic_DNA"/>
</dbReference>
<protein>
    <submittedName>
        <fullName evidence="8">Folate-biopterin transporter family</fullName>
    </submittedName>
</protein>
<feature type="transmembrane region" description="Helical" evidence="7">
    <location>
        <begin position="213"/>
        <end position="232"/>
    </location>
</feature>
<feature type="transmembrane region" description="Helical" evidence="7">
    <location>
        <begin position="134"/>
        <end position="160"/>
    </location>
</feature>
<dbReference type="PANTHER" id="PTHR31585">
    <property type="entry name" value="FOLATE-BIOPTERIN TRANSPORTER 1, CHLOROPLASTIC"/>
    <property type="match status" value="1"/>
</dbReference>
<feature type="transmembrane region" description="Helical" evidence="7">
    <location>
        <begin position="105"/>
        <end position="128"/>
    </location>
</feature>
<evidence type="ECO:0000256" key="7">
    <source>
        <dbReference type="SAM" id="Phobius"/>
    </source>
</evidence>
<keyword evidence="6 7" id="KW-0472">Membrane</keyword>
<feature type="transmembrane region" description="Helical" evidence="7">
    <location>
        <begin position="172"/>
        <end position="193"/>
    </location>
</feature>
<dbReference type="Gene3D" id="3.40.50.150">
    <property type="entry name" value="Vaccinia Virus protein VP39"/>
    <property type="match status" value="1"/>
</dbReference>
<keyword evidence="4 7" id="KW-0812">Transmembrane</keyword>
<comment type="subcellular location">
    <subcellularLocation>
        <location evidence="1">Membrane</location>
        <topology evidence="1">Multi-pass membrane protein</topology>
    </subcellularLocation>
</comment>
<evidence type="ECO:0000256" key="3">
    <source>
        <dbReference type="ARBA" id="ARBA00022448"/>
    </source>
</evidence>
<feature type="transmembrane region" description="Helical" evidence="7">
    <location>
        <begin position="369"/>
        <end position="393"/>
    </location>
</feature>
<feature type="transmembrane region" description="Helical" evidence="7">
    <location>
        <begin position="478"/>
        <end position="500"/>
    </location>
</feature>
<feature type="transmembrane region" description="Helical" evidence="7">
    <location>
        <begin position="326"/>
        <end position="349"/>
    </location>
</feature>
<dbReference type="GO" id="GO:0016020">
    <property type="term" value="C:membrane"/>
    <property type="evidence" value="ECO:0007669"/>
    <property type="project" value="UniProtKB-SubCell"/>
</dbReference>
<evidence type="ECO:0000313" key="8">
    <source>
        <dbReference type="EMBL" id="KOO27634.1"/>
    </source>
</evidence>
<evidence type="ECO:0000256" key="1">
    <source>
        <dbReference type="ARBA" id="ARBA00004141"/>
    </source>
</evidence>
<dbReference type="PANTHER" id="PTHR31585:SF5">
    <property type="entry name" value="RNA-BINDING S4 DOMAIN-CONTAINING PROTEIN"/>
    <property type="match status" value="1"/>
</dbReference>
<dbReference type="Proteomes" id="UP000037460">
    <property type="component" value="Unassembled WGS sequence"/>
</dbReference>
<dbReference type="AlphaFoldDB" id="A0A0M0JM30"/>
<organism evidence="8 9">
    <name type="scientific">Chrysochromulina tobinii</name>
    <dbReference type="NCBI Taxonomy" id="1460289"/>
    <lineage>
        <taxon>Eukaryota</taxon>
        <taxon>Haptista</taxon>
        <taxon>Haptophyta</taxon>
        <taxon>Prymnesiophyceae</taxon>
        <taxon>Prymnesiales</taxon>
        <taxon>Chrysochromulinaceae</taxon>
        <taxon>Chrysochromulina</taxon>
    </lineage>
</organism>
<proteinExistence type="inferred from homology"/>
<dbReference type="InterPro" id="IPR039309">
    <property type="entry name" value="BT1"/>
</dbReference>
<keyword evidence="9" id="KW-1185">Reference proteome</keyword>
<dbReference type="OrthoDB" id="754047at2759"/>
<feature type="transmembrane region" description="Helical" evidence="7">
    <location>
        <begin position="436"/>
        <end position="457"/>
    </location>
</feature>
<comment type="similarity">
    <text evidence="2">Belongs to the major facilitator superfamily. Folate-biopterin transporter (TC 2.A.71) family.</text>
</comment>
<accession>A0A0M0JM30</accession>